<dbReference type="SUPFAM" id="SSF88659">
    <property type="entry name" value="Sigma3 and sigma4 domains of RNA polymerase sigma factors"/>
    <property type="match status" value="1"/>
</dbReference>
<dbReference type="InterPro" id="IPR013324">
    <property type="entry name" value="RNA_pol_sigma_r3/r4-like"/>
</dbReference>
<name>A0A926DWA1_9FIRM</name>
<dbReference type="InterPro" id="IPR013249">
    <property type="entry name" value="RNA_pol_sigma70_r4_t2"/>
</dbReference>
<dbReference type="AlphaFoldDB" id="A0A926DWA1"/>
<dbReference type="GO" id="GO:0003677">
    <property type="term" value="F:DNA binding"/>
    <property type="evidence" value="ECO:0007669"/>
    <property type="project" value="InterPro"/>
</dbReference>
<gene>
    <name evidence="2" type="ORF">H8730_17075</name>
</gene>
<proteinExistence type="predicted"/>
<dbReference type="Gene3D" id="1.10.10.10">
    <property type="entry name" value="Winged helix-like DNA-binding domain superfamily/Winged helix DNA-binding domain"/>
    <property type="match status" value="1"/>
</dbReference>
<evidence type="ECO:0000259" key="1">
    <source>
        <dbReference type="Pfam" id="PF08281"/>
    </source>
</evidence>
<dbReference type="EMBL" id="JACRSQ010000064">
    <property type="protein sequence ID" value="MBC8545246.1"/>
    <property type="molecule type" value="Genomic_DNA"/>
</dbReference>
<dbReference type="Pfam" id="PF08281">
    <property type="entry name" value="Sigma70_r4_2"/>
    <property type="match status" value="1"/>
</dbReference>
<evidence type="ECO:0000313" key="3">
    <source>
        <dbReference type="Proteomes" id="UP000657006"/>
    </source>
</evidence>
<accession>A0A926DWA1</accession>
<reference evidence="2" key="1">
    <citation type="submission" date="2020-08" db="EMBL/GenBank/DDBJ databases">
        <title>Genome public.</title>
        <authorList>
            <person name="Liu C."/>
            <person name="Sun Q."/>
        </authorList>
    </citation>
    <scope>NUCLEOTIDE SEQUENCE</scope>
    <source>
        <strain evidence="2">NSJ-32</strain>
    </source>
</reference>
<dbReference type="GO" id="GO:0016987">
    <property type="term" value="F:sigma factor activity"/>
    <property type="evidence" value="ECO:0007669"/>
    <property type="project" value="InterPro"/>
</dbReference>
<comment type="caution">
    <text evidence="2">The sequence shown here is derived from an EMBL/GenBank/DDBJ whole genome shotgun (WGS) entry which is preliminary data.</text>
</comment>
<dbReference type="InterPro" id="IPR036388">
    <property type="entry name" value="WH-like_DNA-bd_sf"/>
</dbReference>
<organism evidence="2 3">
    <name type="scientific">Bianquea renquensis</name>
    <dbReference type="NCBI Taxonomy" id="2763661"/>
    <lineage>
        <taxon>Bacteria</taxon>
        <taxon>Bacillati</taxon>
        <taxon>Bacillota</taxon>
        <taxon>Clostridia</taxon>
        <taxon>Eubacteriales</taxon>
        <taxon>Bianqueaceae</taxon>
        <taxon>Bianquea</taxon>
    </lineage>
</organism>
<keyword evidence="3" id="KW-1185">Reference proteome</keyword>
<dbReference type="RefSeq" id="WP_249290253.1">
    <property type="nucleotide sequence ID" value="NZ_JACRSQ010000064.1"/>
</dbReference>
<protein>
    <submittedName>
        <fullName evidence="2">Sigma-70 family RNA polymerase sigma factor</fullName>
    </submittedName>
</protein>
<sequence length="140" mass="16250">MKIINLRDYYPFYTQDTLLEVSNEVAEALADAERSERNHIRRMFYNKAQYSLDVEDGIERSAVECHILSPEAVLDLMERHCRLCRALNELPEIQGRRVEAHYLLGKSVQEIAKEEGVSEIAVHKAIRKGLEAMKKFLKNM</sequence>
<feature type="domain" description="RNA polymerase sigma factor 70 region 4 type 2" evidence="1">
    <location>
        <begin position="85"/>
        <end position="133"/>
    </location>
</feature>
<dbReference type="GO" id="GO:0006352">
    <property type="term" value="P:DNA-templated transcription initiation"/>
    <property type="evidence" value="ECO:0007669"/>
    <property type="project" value="InterPro"/>
</dbReference>
<evidence type="ECO:0000313" key="2">
    <source>
        <dbReference type="EMBL" id="MBC8545246.1"/>
    </source>
</evidence>
<dbReference type="Proteomes" id="UP000657006">
    <property type="component" value="Unassembled WGS sequence"/>
</dbReference>